<gene>
    <name evidence="1" type="ORF">LG34_11700</name>
</gene>
<name>A0A2V1JUJ5_EUBRA</name>
<accession>A0A2V1JUJ5</accession>
<dbReference type="AlphaFoldDB" id="A0A2V1JUJ5"/>
<evidence type="ECO:0000313" key="2">
    <source>
        <dbReference type="Proteomes" id="UP000245288"/>
    </source>
</evidence>
<dbReference type="Proteomes" id="UP000245288">
    <property type="component" value="Unassembled WGS sequence"/>
</dbReference>
<keyword evidence="2" id="KW-1185">Reference proteome</keyword>
<dbReference type="OrthoDB" id="10002083at2"/>
<sequence length="320" mass="36732">MDAEHISKYEAAAMYAYENTAAQTEVTKERNYLILDLEQCSAGFCTCDQKETKLIHNWDTTQTDLWDLCIENLQKLAGGTEREQIVSELESQRSRADNIMRNYFLSDRTVNKTLYQFPESKITCAAFENAMQPVKEMLKNLMNRIKAQIDEATLADTGIVVLGQAQNLFWVMYEIRNFFSADSMLPDERFLNEGLDVSYAEIVESGMNLEKDKHAAHHTYKLVVFDPDSQSESFLLLAEKGLGVQKVSYLEPVLFRPKSSIVLRIDDEKKEYTLPDTWLTEPLELLDMGLEKQEGTDTLLVRRHTASDADEMTHSIRLEQ</sequence>
<protein>
    <submittedName>
        <fullName evidence="1">Uncharacterized protein</fullName>
    </submittedName>
</protein>
<comment type="caution">
    <text evidence="1">The sequence shown here is derived from an EMBL/GenBank/DDBJ whole genome shotgun (WGS) entry which is preliminary data.</text>
</comment>
<evidence type="ECO:0000313" key="1">
    <source>
        <dbReference type="EMBL" id="PWE86138.1"/>
    </source>
</evidence>
<reference evidence="1 2" key="1">
    <citation type="submission" date="2014-09" db="EMBL/GenBank/DDBJ databases">
        <title>Butyrate-producing bacteria isolated from human gut.</title>
        <authorList>
            <person name="Zhang Q."/>
            <person name="Zhao L."/>
        </authorList>
    </citation>
    <scope>NUCLEOTIDE SEQUENCE [LARGE SCALE GENOMIC DNA]</scope>
    <source>
        <strain evidence="1 2">21</strain>
    </source>
</reference>
<proteinExistence type="predicted"/>
<dbReference type="EMBL" id="JRFU01000124">
    <property type="protein sequence ID" value="PWE86138.1"/>
    <property type="molecule type" value="Genomic_DNA"/>
</dbReference>
<organism evidence="1 2">
    <name type="scientific">Eubacterium ramulus</name>
    <dbReference type="NCBI Taxonomy" id="39490"/>
    <lineage>
        <taxon>Bacteria</taxon>
        <taxon>Bacillati</taxon>
        <taxon>Bacillota</taxon>
        <taxon>Clostridia</taxon>
        <taxon>Eubacteriales</taxon>
        <taxon>Eubacteriaceae</taxon>
        <taxon>Eubacterium</taxon>
    </lineage>
</organism>
<dbReference type="RefSeq" id="WP_109216135.1">
    <property type="nucleotide sequence ID" value="NZ_JRFU01000124.1"/>
</dbReference>